<dbReference type="Pfam" id="PF18962">
    <property type="entry name" value="Por_Secre_tail"/>
    <property type="match status" value="1"/>
</dbReference>
<sequence>MKKMLFYLSIVVSLYSNTTAQWQQEWSSNSTSVYFFSGWVAFSEIGGEWDYKFYLIDETTFKIMDSYYSSTPQYQYNFTPEEIQAEYLVYSLGVDLTGDNIVEFYVLSHYGSPELYRQSFKIFDITNGQILFEKNDANYYYSYPVIWDADNDQILECSYAVYDYPTFVNYKYEVYNTNIPTSISKDLSVPLGFDLKQNYPNPFNPQTSIEFELKKESDVSLSVYDVLGRKISTLIEKHALPGNHKVEFNGANLSSGNYFYQLKADGKTTTKKMSVVK</sequence>
<feature type="domain" description="Secretion system C-terminal sorting" evidence="1">
    <location>
        <begin position="199"/>
        <end position="275"/>
    </location>
</feature>
<protein>
    <recommendedName>
        <fullName evidence="1">Secretion system C-terminal sorting domain-containing protein</fullName>
    </recommendedName>
</protein>
<evidence type="ECO:0000259" key="1">
    <source>
        <dbReference type="Pfam" id="PF18962"/>
    </source>
</evidence>
<organism evidence="2">
    <name type="scientific">hydrocarbon metagenome</name>
    <dbReference type="NCBI Taxonomy" id="938273"/>
    <lineage>
        <taxon>unclassified sequences</taxon>
        <taxon>metagenomes</taxon>
        <taxon>ecological metagenomes</taxon>
    </lineage>
</organism>
<dbReference type="EMBL" id="LNQE01000400">
    <property type="protein sequence ID" value="KUG26815.1"/>
    <property type="molecule type" value="Genomic_DNA"/>
</dbReference>
<reference evidence="2" key="1">
    <citation type="journal article" date="2015" name="Proc. Natl. Acad. Sci. U.S.A.">
        <title>Networks of energetic and metabolic interactions define dynamics in microbial communities.</title>
        <authorList>
            <person name="Embree M."/>
            <person name="Liu J.K."/>
            <person name="Al-Bassam M.M."/>
            <person name="Zengler K."/>
        </authorList>
    </citation>
    <scope>NUCLEOTIDE SEQUENCE</scope>
</reference>
<dbReference type="Gene3D" id="2.60.40.4070">
    <property type="match status" value="1"/>
</dbReference>
<dbReference type="InterPro" id="IPR026444">
    <property type="entry name" value="Secre_tail"/>
</dbReference>
<evidence type="ECO:0000313" key="2">
    <source>
        <dbReference type="EMBL" id="KUG26815.1"/>
    </source>
</evidence>
<gene>
    <name evidence="2" type="ORF">ASZ90_003331</name>
</gene>
<proteinExistence type="predicted"/>
<comment type="caution">
    <text evidence="2">The sequence shown here is derived from an EMBL/GenBank/DDBJ whole genome shotgun (WGS) entry which is preliminary data.</text>
</comment>
<accession>A0A0W8G0X8</accession>
<dbReference type="AlphaFoldDB" id="A0A0W8G0X8"/>
<dbReference type="NCBIfam" id="TIGR04183">
    <property type="entry name" value="Por_Secre_tail"/>
    <property type="match status" value="1"/>
</dbReference>
<name>A0A0W8G0X8_9ZZZZ</name>